<proteinExistence type="predicted"/>
<dbReference type="Proteomes" id="UP001303046">
    <property type="component" value="Unassembled WGS sequence"/>
</dbReference>
<accession>A0ABR1C1X0</accession>
<sequence>MGLESDVLGRWYYLAELTYDNALARNISQSGIPKPRAVWEVAFDCDHYPVLNFKGVPQEKLRRSSSTKNRHGMLKGEKCRTNFCQCGSIHVTDTHTDQRKAWRCGLLHKVHPARSKGSTSGLNATKDV</sequence>
<name>A0ABR1C1X0_NECAM</name>
<organism evidence="1 2">
    <name type="scientific">Necator americanus</name>
    <name type="common">Human hookworm</name>
    <dbReference type="NCBI Taxonomy" id="51031"/>
    <lineage>
        <taxon>Eukaryota</taxon>
        <taxon>Metazoa</taxon>
        <taxon>Ecdysozoa</taxon>
        <taxon>Nematoda</taxon>
        <taxon>Chromadorea</taxon>
        <taxon>Rhabditida</taxon>
        <taxon>Rhabditina</taxon>
        <taxon>Rhabditomorpha</taxon>
        <taxon>Strongyloidea</taxon>
        <taxon>Ancylostomatidae</taxon>
        <taxon>Bunostominae</taxon>
        <taxon>Necator</taxon>
    </lineage>
</organism>
<gene>
    <name evidence="1" type="primary">Necator_chrII.g4527</name>
    <name evidence="1" type="ORF">RB195_016735</name>
</gene>
<evidence type="ECO:0000313" key="2">
    <source>
        <dbReference type="Proteomes" id="UP001303046"/>
    </source>
</evidence>
<reference evidence="1 2" key="1">
    <citation type="submission" date="2023-08" db="EMBL/GenBank/DDBJ databases">
        <title>A Necator americanus chromosomal reference genome.</title>
        <authorList>
            <person name="Ilik V."/>
            <person name="Petrzelkova K.J."/>
            <person name="Pardy F."/>
            <person name="Fuh T."/>
            <person name="Niatou-Singa F.S."/>
            <person name="Gouil Q."/>
            <person name="Baker L."/>
            <person name="Ritchie M.E."/>
            <person name="Jex A.R."/>
            <person name="Gazzola D."/>
            <person name="Li H."/>
            <person name="Toshio Fujiwara R."/>
            <person name="Zhan B."/>
            <person name="Aroian R.V."/>
            <person name="Pafco B."/>
            <person name="Schwarz E.M."/>
        </authorList>
    </citation>
    <scope>NUCLEOTIDE SEQUENCE [LARGE SCALE GENOMIC DNA]</scope>
    <source>
        <strain evidence="1 2">Aroian</strain>
        <tissue evidence="1">Whole animal</tissue>
    </source>
</reference>
<protein>
    <submittedName>
        <fullName evidence="1">Uncharacterized protein</fullName>
    </submittedName>
</protein>
<keyword evidence="2" id="KW-1185">Reference proteome</keyword>
<dbReference type="EMBL" id="JAVFWL010000002">
    <property type="protein sequence ID" value="KAK6732542.1"/>
    <property type="molecule type" value="Genomic_DNA"/>
</dbReference>
<comment type="caution">
    <text evidence="1">The sequence shown here is derived from an EMBL/GenBank/DDBJ whole genome shotgun (WGS) entry which is preliminary data.</text>
</comment>
<evidence type="ECO:0000313" key="1">
    <source>
        <dbReference type="EMBL" id="KAK6732542.1"/>
    </source>
</evidence>